<dbReference type="CDD" id="cd07721">
    <property type="entry name" value="yflN-like_MBL-fold"/>
    <property type="match status" value="1"/>
</dbReference>
<dbReference type="PANTHER" id="PTHR42951">
    <property type="entry name" value="METALLO-BETA-LACTAMASE DOMAIN-CONTAINING"/>
    <property type="match status" value="1"/>
</dbReference>
<dbReference type="EMBL" id="FOWW01000001">
    <property type="protein sequence ID" value="SFP00186.1"/>
    <property type="molecule type" value="Genomic_DNA"/>
</dbReference>
<dbReference type="SMART" id="SM00849">
    <property type="entry name" value="Lactamase_B"/>
    <property type="match status" value="1"/>
</dbReference>
<keyword evidence="3" id="KW-1185">Reference proteome</keyword>
<evidence type="ECO:0000313" key="3">
    <source>
        <dbReference type="Proteomes" id="UP000198727"/>
    </source>
</evidence>
<protein>
    <submittedName>
        <fullName evidence="2">Glyoxylase, beta-lactamase superfamily II</fullName>
    </submittedName>
</protein>
<dbReference type="Pfam" id="PF00753">
    <property type="entry name" value="Lactamase_B"/>
    <property type="match status" value="1"/>
</dbReference>
<dbReference type="InterPro" id="IPR036866">
    <property type="entry name" value="RibonucZ/Hydroxyglut_hydro"/>
</dbReference>
<name>A0A1I5LTU2_9PSEU</name>
<dbReference type="Proteomes" id="UP000198727">
    <property type="component" value="Unassembled WGS sequence"/>
</dbReference>
<dbReference type="InterPro" id="IPR050855">
    <property type="entry name" value="NDM-1-like"/>
</dbReference>
<dbReference type="InterPro" id="IPR001279">
    <property type="entry name" value="Metallo-B-lactamas"/>
</dbReference>
<accession>A0A1I5LTU2</accession>
<feature type="domain" description="Metallo-beta-lactamase" evidence="1">
    <location>
        <begin position="23"/>
        <end position="217"/>
    </location>
</feature>
<dbReference type="AlphaFoldDB" id="A0A1I5LTU2"/>
<gene>
    <name evidence="2" type="ORF">SAMN05421810_101648</name>
</gene>
<evidence type="ECO:0000259" key="1">
    <source>
        <dbReference type="SMART" id="SM00849"/>
    </source>
</evidence>
<dbReference type="STRING" id="587909.SAMN05421810_101648"/>
<organism evidence="2 3">
    <name type="scientific">Amycolatopsis arida</name>
    <dbReference type="NCBI Taxonomy" id="587909"/>
    <lineage>
        <taxon>Bacteria</taxon>
        <taxon>Bacillati</taxon>
        <taxon>Actinomycetota</taxon>
        <taxon>Actinomycetes</taxon>
        <taxon>Pseudonocardiales</taxon>
        <taxon>Pseudonocardiaceae</taxon>
        <taxon>Amycolatopsis</taxon>
    </lineage>
</organism>
<evidence type="ECO:0000313" key="2">
    <source>
        <dbReference type="EMBL" id="SFP00186.1"/>
    </source>
</evidence>
<dbReference type="Gene3D" id="3.60.15.10">
    <property type="entry name" value="Ribonuclease Z/Hydroxyacylglutathione hydrolase-like"/>
    <property type="match status" value="1"/>
</dbReference>
<sequence>MASVAGMRTEEIGPRLHRILFGFGQAYLWRDDDSLTLIDTGCAGDGAEVAAALRSLGLRPDDLDRVVLTHFHEDHAGGAAEIGAWPGVTVLAHRADAPVIRGEVPGQPPNFTDWERELYARVAPDLPPAPPARVDVELTDGDVLDFGGGARIVGTPGHTDGSIAIHLPAHRVLITGDIAAHVDGEVMFGVFHVDWDRAMASFRRLADLDVDTVCFGHGDPVTRDGGARLRAAAHQTASG</sequence>
<reference evidence="3" key="1">
    <citation type="submission" date="2016-10" db="EMBL/GenBank/DDBJ databases">
        <authorList>
            <person name="Varghese N."/>
            <person name="Submissions S."/>
        </authorList>
    </citation>
    <scope>NUCLEOTIDE SEQUENCE [LARGE SCALE GENOMIC DNA]</scope>
    <source>
        <strain evidence="3">CGMCC 4.5579</strain>
    </source>
</reference>
<proteinExistence type="predicted"/>
<dbReference type="SUPFAM" id="SSF56281">
    <property type="entry name" value="Metallo-hydrolase/oxidoreductase"/>
    <property type="match status" value="1"/>
</dbReference>